<proteinExistence type="predicted"/>
<evidence type="ECO:0000313" key="1">
    <source>
        <dbReference type="EMBL" id="GEK16080.1"/>
    </source>
</evidence>
<dbReference type="Proteomes" id="UP000321787">
    <property type="component" value="Unassembled WGS sequence"/>
</dbReference>
<dbReference type="EMBL" id="BJTZ01000062">
    <property type="protein sequence ID" value="GEK16080.1"/>
    <property type="molecule type" value="Genomic_DNA"/>
</dbReference>
<evidence type="ECO:0000313" key="2">
    <source>
        <dbReference type="Proteomes" id="UP000321787"/>
    </source>
</evidence>
<comment type="caution">
    <text evidence="1">The sequence shown here is derived from an EMBL/GenBank/DDBJ whole genome shotgun (WGS) entry which is preliminary data.</text>
</comment>
<sequence>MPHLEFNHDTHRLSWHKSDIAGQSENVADIFRFVNQQYQFLSALTSLQLLHVKKGADADSLRR</sequence>
<reference evidence="1 2" key="1">
    <citation type="submission" date="2019-07" db="EMBL/GenBank/DDBJ databases">
        <title>Whole genome shotgun sequence of Aliivibrio fischeri NBRC 101058.</title>
        <authorList>
            <person name="Hosoyama A."/>
            <person name="Uohara A."/>
            <person name="Ohji S."/>
            <person name="Ichikawa N."/>
        </authorList>
    </citation>
    <scope>NUCLEOTIDE SEQUENCE [LARGE SCALE GENOMIC DNA]</scope>
    <source>
        <strain evidence="1 2">NBRC 101058</strain>
    </source>
</reference>
<organism evidence="1 2">
    <name type="scientific">Aliivibrio fischeri</name>
    <name type="common">Vibrio fischeri</name>
    <dbReference type="NCBI Taxonomy" id="668"/>
    <lineage>
        <taxon>Bacteria</taxon>
        <taxon>Pseudomonadati</taxon>
        <taxon>Pseudomonadota</taxon>
        <taxon>Gammaproteobacteria</taxon>
        <taxon>Vibrionales</taxon>
        <taxon>Vibrionaceae</taxon>
        <taxon>Aliivibrio</taxon>
    </lineage>
</organism>
<accession>A0A510US73</accession>
<gene>
    <name evidence="1" type="ORF">AFI02nite_41160</name>
</gene>
<protein>
    <submittedName>
        <fullName evidence="1">Uncharacterized protein</fullName>
    </submittedName>
</protein>
<name>A0A510US73_ALIFS</name>
<dbReference type="AlphaFoldDB" id="A0A510US73"/>